<sequence length="4064" mass="453931">MDAGGSSSRLARLSARQEMEEDVDPYSQSNQWIETTEYHRLSQLVAAEKEAEARAAYAVPAFVHAKQTWQTPLHVPLPKRKVANMALPEGLKPMAPPSNNSARPSQRTRRLQEHGQTSEQRASLEKLKDDNQELYAKLVARFRQRTPAAGSPVKVGSLASVHCIEDAVLYFLCEKHRRNVLYFSVADPARGRPYDLTPATSGRGEHYLMSSKHLVHFKPQEPAECIPIAEWVYHSRMFDHLLRSIPLFQQLLRRRMFIHWRHYVQQRIYRSTRASLLGQLHCGRPIYASALREIQTLGHRIQSERALSLGVTKSPMSLAEWRSAQATQFKELEAQLIEVRAGAHHALFDLVGTIRSAMTPDTTLAALNAADKVEMRQAYPGWKSIPMAHLKAVTRDQARQVQQAQKDLVAFPAFLRLTQYIFVQSLYAMVIASVTHVAAQLTQHAPSRSLTVAVSFLQDAHVRLTPSDADVLRFLHGAIESLTTLASGFASSRSAAAYLKSDEVVGPQSPPPRLPDVLHANAVFTKLVVGLEGSVRDTFARVSQQVEQFNGLRPIYTAMLALTLPTIDESTYLAQLPTLLSAISNQVAQLDAWQSQCHRIQASWDVGFVDVHCRHVLSEVLERITAQRTQALDVLCDVTSRGVTHCMTHLKDAILLFDERPQLISGFCQQKRQTRLVLEAEMTLVSEMRQVDDAFSTLKALAPPMAAGLQSAYNSIHATYAKYNVSLQANLKFTKSMLPQIAKQILTVLQRYSVQCKKLLVALEANGTYVHSPASNMDFDAKKFTLQEIKTELDKVQEASDQYCDYQNVMGMKVTPIALLETTSSLYVDVHEVWDVSHAWKQAYASMLQAKFVSQPWASTYNSHRSAVSSAQQVHCRFENRIFVSVQAEMTAVLAQLPLLVELGAEYIKESHWAQIFKVLDTTALHVPSLTLQQLDDALLWRHAEKLSQIAYHARIDAETEATLEAMKARWAITELPCADAELDPLVVGDLLLALDDDLVQVQVLLQRTSQPSLYASLSVWSDEINYIQDTLELWLATQTDWLQLDRLFALPDVQANVRHANVEFQTVSRKWRGMMKGVRSTTSLQQCVREVTNRAFLSETKQLFERLWKQLAYFLQDKRRAFPRLNFVSDRQLLAIMAGTTESLRDPSDGTCRHVSSVLRVCFEHIVEATVKVRVMALGSLLGSTLSAVELPTGLDSVASVPSLDVPDAERYAMDILTVGGKYSEVLHLESPITVTQRPELWMQDVQKALHRSLRDCVRDVVSEDASSAVLQLYIDGDNCADMTRRIKHMEHVVGNWPLQVLLLAFRIYFTGDCSQVLTGDTAYTMVLQQQLYRATEWVAALKTATSDKQRHACSTMALCCFNHAELLRRLHGTPHAAFEWSQQRQYRWGHESQTVLVTHGLKTYEYGFEYLGPHATIALTPLTERIMWSVSMAFRLHAGGLVHGETGVSKQAAIRELVASLGSLLVTYDCSIQLSEMQFHRVLSGLMPCQAYALIVGLGAVDDASAIGRFLHELRRLQHALKTHKDKILLESSHVPLHSHDRSSINFGIVCKLTLSTPAITPLIERCARAFLPITASFEMLDAVVLARLYLSAAGFLHVESLATTLHAFFLTSEAIAGGDRVTVRMIKKIVDLAKAYVGDNIDEGHAVAWAIQRAMGARVAPSLKRSFLLQLRECFPSYRDVELDITRTQVRIQDAIAAAHLVQTPLLSRKVHDLHHLCGHHVVNIITGAVGTGKSTIVHVLSTVRRAFSESEPWDRGRCYRIASATLRTTEFYGHFAPETNEWVDGIVTRFVHLVSAPEARPPGAVPWLIFDGDVTTACIEPLYAISDETPYVHLPNGERLNTSLIKLFFEASSLKCWSPAALDRFGVLSVPSDAVPYTVHVKAWLLRHSLPPSSSRHVDAAKGCAQLLRSHLPSLLQVGRQHWQAHVPFHAPTLVQKLLEIVDSFFHDAPSIAKDVVLIYLVACTWSIGAYIDVDARPLFHDTLLTVAPELAHHRLFATGRTIFDVYLENDKGKVALVTWQSQMPRMDWASLSHHRFVFVPNETTLRTEHVIEFFASAKRHALVLGASGVGKSASAQRSLTQLGKRGCVVSRLFMEPCMDAHEFQERVVVGLERKMKGLYGPTTGKAAMVYLVDDLHLGSLASHEQLRQVLDTNSVYDRRTFDVMQLQHCAFVALLSVPTSSSLSLRLLRHFHVVWQPPVPPRTLHRVFRPLATYMAEHFSTKYTAEMAWHALQLPLQVLELLVQEPLDAPFARFSLGDLVLVYSHVLRASRANLDAKRHLEGLVFNVTSVVFGSRCTRGDASFFRKLVPSVATTLDYDAVSYVDRPLYGDKTDGLGYIPLTSKEAVGLFIKGHEKFQWHHPTLESPLVKHLAPFPEAVEAMLAMLFALGDLRQHLLLLGPRGVGKRTSLVVVCGILSYNYLEMRRGHDVDARLREVLVHVGTHSKHTVLYIAMDELDARSTRLILTLLRDGDVPLDEYSTENMDAIADGMAQLPSLANTNPSKAQCLSLYRVHLATYLHLALATRTEARLSTLLEQTSGLLDACTLRVFPPWSPSAFSSIYESINVLPTLQPAVWAIHAAYVELRPSESGSRNPVSQFKSFVLGLSSYHVERTKVIQDTRVSYSHGLKMMQQHTSTIKAMGSSERILAKKLRALETKSEQLQARYDKLVTAENQARAVLDAKNEAYTRMKQQLDHERLLIQAELDQTVPELQTAIQSLSRINKLHITEMKSFTSPPDLVRLVMQAVCVLLGLGAAPTWEDALFVLCDMKFLDRLRSFDKDNIPDAVIKKLERVIQHPKFTEDEMKRASIASTSLCRWVLALARYHRVMTIVRPKQNTLDAAEHNLDRVQREVDVVRATWTTHVTAANQVQLAWHENEALRGLLQHEYDEVVARLESLERVNSAFESLKTILRKENHRIQALDRASLGDSVLLTAISSYIGDVPPSDRTELVTRWQQVLVDAGVIFSVNLLAAMMGEGGLQELRATCAIADAGIAMNLFYLQRWKEAPKLQHFLLIDPHGIAANWIKTVERLSVEAVSADDPMLLARFEMSPPNPNYILVVDRVAQCNEGSLWAFLQLLHLKKLRHPVYFVADCNCSARWSTELQEAFTTISFELRSTDLEAHIVAGFYAKFFPSDDNQLRLLQEALHDDLRHRSVALDGLLRQLSSPALLVSNDEIAMLSGQMDALTMLSRSIDTKEESIAALEAARNRFCPLGRRGRALLDATTTFGGSVQAFCVLEDSIKQLAEVDGESAVDDVAHEVTIAYLQTILHGLPEHQHVAFTFFVALSIAAAEPGGDDLVPLCWRELQRKTRLGVPGIHLAIDVFCASPTMTHQVATDVVQMAVRHCLAKQLAALVRRPKPALTMANVLSGNARYVFRKDGSRHPHEITRLLRNVQSLLALPLFAPLLDDIDAHPAAYASYMQATPHFFQDMPWTRFMQQLPAVAKLLFIVLSHDLIVPNMMQQVVNGYVPEINYELLTVPAMVQITDGHRPILLQFDADSVVHPLWVLIETALSLGIRDADIWYFSLAVPDVVPACLRALKDACVHGGWLILQDVDRLSASDLMDLNRQFALLSNGDLSIHSDFRLWLLDEAPSSLLARLPSAKLHTFFFNVVFTLQNPLEASVQPVRHALHLFHGIALSGTRGVHVASPFYAPVTLYELERAELLLECVGDKPGLSSDELALLLAPLYHGKSVDPSVHKQWTALARYIFEFGTSSEARPGDKSLWLSRLKGGLRHHATTRATKEGMRRSCDVLLPVDTKISAAIMGLPQSLDAYFETQTMLAVASTLTQSQAPPGDCKALFAATSVDDLAEALLLQLPRDAVFTHCDARSTFGERKWPSHLHKAIYSELLAIESYFGLLQRELRTLSPETAHAIAHQRVPSSWLRAGYACPTTLVRFVAWAQSAASFYLEFLHTQCVPTLQLQFLSRPRAVLFTLLATCPKRIGISELCFAVVPPSTAHATSLRSLFVRNARWDAVKQMLSELANDDGLIQGGLSLQIAACQTSDLRGYFACPVYPYYATSGAGPPPSTSLFHLYLPTTEEATLLEARGVAIVLNEAE</sequence>
<evidence type="ECO:0000259" key="4">
    <source>
        <dbReference type="Pfam" id="PF08393"/>
    </source>
</evidence>
<reference evidence="10 11" key="1">
    <citation type="submission" date="2012-04" db="EMBL/GenBank/DDBJ databases">
        <title>The Genome Sequence of Saprolegnia declina VS20.</title>
        <authorList>
            <consortium name="The Broad Institute Genome Sequencing Platform"/>
            <person name="Russ C."/>
            <person name="Nusbaum C."/>
            <person name="Tyler B."/>
            <person name="van West P."/>
            <person name="Dieguez-Uribeondo J."/>
            <person name="de Bruijn I."/>
            <person name="Tripathy S."/>
            <person name="Jiang R."/>
            <person name="Young S.K."/>
            <person name="Zeng Q."/>
            <person name="Gargeya S."/>
            <person name="Fitzgerald M."/>
            <person name="Haas B."/>
            <person name="Abouelleil A."/>
            <person name="Alvarado L."/>
            <person name="Arachchi H.M."/>
            <person name="Berlin A."/>
            <person name="Chapman S.B."/>
            <person name="Goldberg J."/>
            <person name="Griggs A."/>
            <person name="Gujja S."/>
            <person name="Hansen M."/>
            <person name="Howarth C."/>
            <person name="Imamovic A."/>
            <person name="Larimer J."/>
            <person name="McCowen C."/>
            <person name="Montmayeur A."/>
            <person name="Murphy C."/>
            <person name="Neiman D."/>
            <person name="Pearson M."/>
            <person name="Priest M."/>
            <person name="Roberts A."/>
            <person name="Saif S."/>
            <person name="Shea T."/>
            <person name="Sisk P."/>
            <person name="Sykes S."/>
            <person name="Wortman J."/>
            <person name="Nusbaum C."/>
            <person name="Birren B."/>
        </authorList>
    </citation>
    <scope>NUCLEOTIDE SEQUENCE [LARGE SCALE GENOMIC DNA]</scope>
    <source>
        <strain evidence="10 11">VS20</strain>
    </source>
</reference>
<dbReference type="Gene3D" id="1.20.58.1120">
    <property type="match status" value="1"/>
</dbReference>
<keyword evidence="1 2" id="KW-0175">Coiled coil</keyword>
<evidence type="ECO:0000259" key="7">
    <source>
        <dbReference type="Pfam" id="PF12780"/>
    </source>
</evidence>
<accession>T0RIL9</accession>
<organism evidence="10 11">
    <name type="scientific">Saprolegnia diclina (strain VS20)</name>
    <dbReference type="NCBI Taxonomy" id="1156394"/>
    <lineage>
        <taxon>Eukaryota</taxon>
        <taxon>Sar</taxon>
        <taxon>Stramenopiles</taxon>
        <taxon>Oomycota</taxon>
        <taxon>Saprolegniomycetes</taxon>
        <taxon>Saprolegniales</taxon>
        <taxon>Saprolegniaceae</taxon>
        <taxon>Saprolegnia</taxon>
    </lineage>
</organism>
<dbReference type="InterPro" id="IPR026983">
    <property type="entry name" value="DHC"/>
</dbReference>
<dbReference type="Gene3D" id="3.40.50.300">
    <property type="entry name" value="P-loop containing nucleotide triphosphate hydrolases"/>
    <property type="match status" value="5"/>
</dbReference>
<dbReference type="GO" id="GO:0007018">
    <property type="term" value="P:microtubule-based movement"/>
    <property type="evidence" value="ECO:0007669"/>
    <property type="project" value="InterPro"/>
</dbReference>
<dbReference type="VEuPathDB" id="FungiDB:SDRG_09955"/>
<dbReference type="STRING" id="1156394.T0RIL9"/>
<evidence type="ECO:0000259" key="5">
    <source>
        <dbReference type="Pfam" id="PF12774"/>
    </source>
</evidence>
<dbReference type="InterPro" id="IPR042228">
    <property type="entry name" value="Dynein_linker_3"/>
</dbReference>
<feature type="region of interest" description="Disordered" evidence="3">
    <location>
        <begin position="1"/>
        <end position="28"/>
    </location>
</feature>
<keyword evidence="11" id="KW-1185">Reference proteome</keyword>
<dbReference type="Pfam" id="PF17852">
    <property type="entry name" value="Dynein_AAA_lid"/>
    <property type="match status" value="1"/>
</dbReference>
<feature type="domain" description="Dynein heavy chain C-terminal" evidence="9">
    <location>
        <begin position="3875"/>
        <end position="4059"/>
    </location>
</feature>
<feature type="region of interest" description="Disordered" evidence="3">
    <location>
        <begin position="89"/>
        <end position="127"/>
    </location>
</feature>
<evidence type="ECO:0000259" key="9">
    <source>
        <dbReference type="Pfam" id="PF18199"/>
    </source>
</evidence>
<dbReference type="Pfam" id="PF12775">
    <property type="entry name" value="AAA_7"/>
    <property type="match status" value="1"/>
</dbReference>
<evidence type="ECO:0000313" key="10">
    <source>
        <dbReference type="EMBL" id="EQC32203.1"/>
    </source>
</evidence>
<dbReference type="OMA" id="PKTWSHF"/>
<dbReference type="Gene3D" id="1.20.140.100">
    <property type="entry name" value="Dynein heavy chain, N-terminal domain 2"/>
    <property type="match status" value="1"/>
</dbReference>
<dbReference type="Pfam" id="PF12780">
    <property type="entry name" value="AAA_8"/>
    <property type="match status" value="1"/>
</dbReference>
<feature type="domain" description="Dynein heavy chain hydrolytic ATP-binding dynein motor region" evidence="5">
    <location>
        <begin position="1408"/>
        <end position="1738"/>
    </location>
</feature>
<dbReference type="RefSeq" id="XP_008614144.1">
    <property type="nucleotide sequence ID" value="XM_008615922.1"/>
</dbReference>
<dbReference type="GO" id="GO:0005524">
    <property type="term" value="F:ATP binding"/>
    <property type="evidence" value="ECO:0007669"/>
    <property type="project" value="InterPro"/>
</dbReference>
<feature type="domain" description="Dynein heavy chain AAA 5 extension" evidence="8">
    <location>
        <begin position="1910"/>
        <end position="2024"/>
    </location>
</feature>
<evidence type="ECO:0000256" key="3">
    <source>
        <dbReference type="SAM" id="MobiDB-lite"/>
    </source>
</evidence>
<proteinExistence type="predicted"/>
<dbReference type="SUPFAM" id="SSF52540">
    <property type="entry name" value="P-loop containing nucleoside triphosphate hydrolases"/>
    <property type="match status" value="3"/>
</dbReference>
<gene>
    <name evidence="10" type="ORF">SDRG_09955</name>
</gene>
<dbReference type="Pfam" id="PF18199">
    <property type="entry name" value="Dynein_C"/>
    <property type="match status" value="1"/>
</dbReference>
<evidence type="ECO:0000256" key="1">
    <source>
        <dbReference type="ARBA" id="ARBA00023054"/>
    </source>
</evidence>
<feature type="coiled-coil region" evidence="2">
    <location>
        <begin position="2649"/>
        <end position="2676"/>
    </location>
</feature>
<dbReference type="Proteomes" id="UP000030762">
    <property type="component" value="Unassembled WGS sequence"/>
</dbReference>
<protein>
    <recommendedName>
        <fullName evidence="12">Dynein heavy chain linker domain-containing protein</fullName>
    </recommendedName>
</protein>
<dbReference type="InterPro" id="IPR027417">
    <property type="entry name" value="P-loop_NTPase"/>
</dbReference>
<dbReference type="InterPro" id="IPR024317">
    <property type="entry name" value="Dynein_heavy_chain_D4_dom"/>
</dbReference>
<dbReference type="InterPro" id="IPR013602">
    <property type="entry name" value="Dynein_heavy_linker"/>
</dbReference>
<dbReference type="EMBL" id="JH767164">
    <property type="protein sequence ID" value="EQC32203.1"/>
    <property type="molecule type" value="Genomic_DNA"/>
</dbReference>
<dbReference type="GO" id="GO:0051959">
    <property type="term" value="F:dynein light intermediate chain binding"/>
    <property type="evidence" value="ECO:0007669"/>
    <property type="project" value="InterPro"/>
</dbReference>
<evidence type="ECO:0000313" key="11">
    <source>
        <dbReference type="Proteomes" id="UP000030762"/>
    </source>
</evidence>
<dbReference type="PANTHER" id="PTHR45703">
    <property type="entry name" value="DYNEIN HEAVY CHAIN"/>
    <property type="match status" value="1"/>
</dbReference>
<feature type="compositionally biased region" description="Low complexity" evidence="3">
    <location>
        <begin position="1"/>
        <end position="16"/>
    </location>
</feature>
<dbReference type="PANTHER" id="PTHR45703:SF36">
    <property type="entry name" value="DYNEIN HEAVY CHAIN, CYTOPLASMIC"/>
    <property type="match status" value="1"/>
</dbReference>
<dbReference type="GO" id="GO:0030286">
    <property type="term" value="C:dynein complex"/>
    <property type="evidence" value="ECO:0007669"/>
    <property type="project" value="InterPro"/>
</dbReference>
<dbReference type="InterPro" id="IPR041466">
    <property type="entry name" value="Dynein_AAA5_ext"/>
</dbReference>
<feature type="domain" description="Dynein heavy chain AAA module D4" evidence="7">
    <location>
        <begin position="2379"/>
        <end position="2566"/>
    </location>
</feature>
<dbReference type="InterPro" id="IPR035699">
    <property type="entry name" value="AAA_6"/>
</dbReference>
<dbReference type="Pfam" id="PF08393">
    <property type="entry name" value="DHC_N2"/>
    <property type="match status" value="1"/>
</dbReference>
<dbReference type="Gene3D" id="1.10.287.2620">
    <property type="match status" value="1"/>
</dbReference>
<dbReference type="GeneID" id="19950682"/>
<dbReference type="eggNOG" id="KOG3595">
    <property type="taxonomic scope" value="Eukaryota"/>
</dbReference>
<evidence type="ECO:0000259" key="6">
    <source>
        <dbReference type="Pfam" id="PF12777"/>
    </source>
</evidence>
<name>T0RIL9_SAPDV</name>
<dbReference type="Gene3D" id="1.20.920.20">
    <property type="match status" value="1"/>
</dbReference>
<feature type="domain" description="Dynein heavy chain linker" evidence="4">
    <location>
        <begin position="827"/>
        <end position="1260"/>
    </location>
</feature>
<dbReference type="Gene3D" id="3.20.180.20">
    <property type="entry name" value="Dynein heavy chain, N-terminal domain 2"/>
    <property type="match status" value="1"/>
</dbReference>
<dbReference type="Pfam" id="PF12777">
    <property type="entry name" value="MT"/>
    <property type="match status" value="1"/>
</dbReference>
<dbReference type="GO" id="GO:0045505">
    <property type="term" value="F:dynein intermediate chain binding"/>
    <property type="evidence" value="ECO:0007669"/>
    <property type="project" value="InterPro"/>
</dbReference>
<dbReference type="OrthoDB" id="447173at2759"/>
<dbReference type="InterPro" id="IPR042222">
    <property type="entry name" value="Dynein_2_N"/>
</dbReference>
<dbReference type="InParanoid" id="T0RIL9"/>
<dbReference type="InterPro" id="IPR024743">
    <property type="entry name" value="Dynein_HC_stalk"/>
</dbReference>
<dbReference type="InterPro" id="IPR041228">
    <property type="entry name" value="Dynein_C"/>
</dbReference>
<dbReference type="Pfam" id="PF12774">
    <property type="entry name" value="AAA_6"/>
    <property type="match status" value="1"/>
</dbReference>
<evidence type="ECO:0008006" key="12">
    <source>
        <dbReference type="Google" id="ProtNLM"/>
    </source>
</evidence>
<evidence type="ECO:0000256" key="2">
    <source>
        <dbReference type="SAM" id="Coils"/>
    </source>
</evidence>
<evidence type="ECO:0000259" key="8">
    <source>
        <dbReference type="Pfam" id="PF17852"/>
    </source>
</evidence>
<feature type="domain" description="Dynein heavy chain coiled coil stalk" evidence="6">
    <location>
        <begin position="2681"/>
        <end position="2958"/>
    </location>
</feature>